<protein>
    <submittedName>
        <fullName evidence="2">Uncharacterized protein</fullName>
    </submittedName>
</protein>
<evidence type="ECO:0000256" key="1">
    <source>
        <dbReference type="SAM" id="MobiDB-lite"/>
    </source>
</evidence>
<dbReference type="OrthoDB" id="66599at2759"/>
<dbReference type="KEGG" id="nai:NECAME_07721"/>
<dbReference type="Proteomes" id="UP000053676">
    <property type="component" value="Unassembled WGS sequence"/>
</dbReference>
<feature type="region of interest" description="Disordered" evidence="1">
    <location>
        <begin position="1"/>
        <end position="82"/>
    </location>
</feature>
<name>W2TL71_NECAM</name>
<reference evidence="3" key="1">
    <citation type="journal article" date="2014" name="Nat. Genet.">
        <title>Genome of the human hookworm Necator americanus.</title>
        <authorList>
            <person name="Tang Y.T."/>
            <person name="Gao X."/>
            <person name="Rosa B.A."/>
            <person name="Abubucker S."/>
            <person name="Hallsworth-Pepin K."/>
            <person name="Martin J."/>
            <person name="Tyagi R."/>
            <person name="Heizer E."/>
            <person name="Zhang X."/>
            <person name="Bhonagiri-Palsikar V."/>
            <person name="Minx P."/>
            <person name="Warren W.C."/>
            <person name="Wang Q."/>
            <person name="Zhan B."/>
            <person name="Hotez P.J."/>
            <person name="Sternberg P.W."/>
            <person name="Dougall A."/>
            <person name="Gaze S.T."/>
            <person name="Mulvenna J."/>
            <person name="Sotillo J."/>
            <person name="Ranganathan S."/>
            <person name="Rabelo E.M."/>
            <person name="Wilson R.K."/>
            <person name="Felgner P.L."/>
            <person name="Bethony J."/>
            <person name="Hawdon J.M."/>
            <person name="Gasser R.B."/>
            <person name="Loukas A."/>
            <person name="Mitreva M."/>
        </authorList>
    </citation>
    <scope>NUCLEOTIDE SEQUENCE [LARGE SCALE GENOMIC DNA]</scope>
</reference>
<sequence length="164" mass="19142">MSSRHFEEEYKEYLERRERAQPDVNTSKKSERFKPNSREQPKPSLSDEKRAQLKGDGSYDIPNNVYHSSGYTSRRSELGEDPISTVRTLRAQLRNMAIKCLEEDVPVKLKEDVVRDTYSDLVMDKNEVSSIELSYNSWRRCLKLTSCLDESIWCEFGMDSSEKT</sequence>
<accession>W2TL71</accession>
<organism evidence="2 3">
    <name type="scientific">Necator americanus</name>
    <name type="common">Human hookworm</name>
    <dbReference type="NCBI Taxonomy" id="51031"/>
    <lineage>
        <taxon>Eukaryota</taxon>
        <taxon>Metazoa</taxon>
        <taxon>Ecdysozoa</taxon>
        <taxon>Nematoda</taxon>
        <taxon>Chromadorea</taxon>
        <taxon>Rhabditida</taxon>
        <taxon>Rhabditina</taxon>
        <taxon>Rhabditomorpha</taxon>
        <taxon>Strongyloidea</taxon>
        <taxon>Ancylostomatidae</taxon>
        <taxon>Bunostominae</taxon>
        <taxon>Necator</taxon>
    </lineage>
</organism>
<keyword evidence="3" id="KW-1185">Reference proteome</keyword>
<dbReference type="EMBL" id="KI658364">
    <property type="protein sequence ID" value="ETN82835.1"/>
    <property type="molecule type" value="Genomic_DNA"/>
</dbReference>
<evidence type="ECO:0000313" key="2">
    <source>
        <dbReference type="EMBL" id="ETN82835.1"/>
    </source>
</evidence>
<dbReference type="AlphaFoldDB" id="W2TL71"/>
<proteinExistence type="predicted"/>
<evidence type="ECO:0000313" key="3">
    <source>
        <dbReference type="Proteomes" id="UP000053676"/>
    </source>
</evidence>
<gene>
    <name evidence="2" type="ORF">NECAME_07721</name>
</gene>
<feature type="compositionally biased region" description="Basic and acidic residues" evidence="1">
    <location>
        <begin position="1"/>
        <end position="53"/>
    </location>
</feature>